<gene>
    <name evidence="4" type="ORF">AU381_14295</name>
</gene>
<reference evidence="4 5" key="1">
    <citation type="journal article" date="2016" name="Int. J. Syst. Evol. Microbiol.">
        <title>Ensifer glycinis sp. nov., an novel rhizobial species associated with Glycine spp.</title>
        <authorList>
            <person name="Yan H."/>
            <person name="Yan J."/>
            <person name="Sui X.H."/>
            <person name="Wang E.T."/>
            <person name="Chen W.X."/>
            <person name="Zhang X.X."/>
            <person name="Chen W.F."/>
        </authorList>
    </citation>
    <scope>NUCLEOTIDE SEQUENCE [LARGE SCALE GENOMIC DNA]</scope>
    <source>
        <strain evidence="4 5">CCBAU 23380</strain>
    </source>
</reference>
<feature type="domain" description="PNPLA" evidence="3">
    <location>
        <begin position="23"/>
        <end position="335"/>
    </location>
</feature>
<accession>A0A178XZC0</accession>
<evidence type="ECO:0000313" key="4">
    <source>
        <dbReference type="EMBL" id="OAP40192.1"/>
    </source>
</evidence>
<keyword evidence="1 2" id="KW-0443">Lipid metabolism</keyword>
<proteinExistence type="predicted"/>
<evidence type="ECO:0000256" key="1">
    <source>
        <dbReference type="ARBA" id="ARBA00023098"/>
    </source>
</evidence>
<dbReference type="GO" id="GO:0016787">
    <property type="term" value="F:hydrolase activity"/>
    <property type="evidence" value="ECO:0007669"/>
    <property type="project" value="UniProtKB-UniRule"/>
</dbReference>
<feature type="short sequence motif" description="GXSXG" evidence="2">
    <location>
        <begin position="72"/>
        <end position="76"/>
    </location>
</feature>
<comment type="caution">
    <text evidence="2">Lacks conserved residue(s) required for the propagation of feature annotation.</text>
</comment>
<dbReference type="Proteomes" id="UP000094025">
    <property type="component" value="Unassembled WGS sequence"/>
</dbReference>
<comment type="caution">
    <text evidence="4">The sequence shown here is derived from an EMBL/GenBank/DDBJ whole genome shotgun (WGS) entry which is preliminary data.</text>
</comment>
<dbReference type="GO" id="GO:0016042">
    <property type="term" value="P:lipid catabolic process"/>
    <property type="evidence" value="ECO:0007669"/>
    <property type="project" value="UniProtKB-UniRule"/>
</dbReference>
<dbReference type="EMBL" id="LPUX01000054">
    <property type="protein sequence ID" value="OAP40192.1"/>
    <property type="molecule type" value="Genomic_DNA"/>
</dbReference>
<protein>
    <recommendedName>
        <fullName evidence="3">PNPLA domain-containing protein</fullName>
    </recommendedName>
</protein>
<dbReference type="SUPFAM" id="SSF52151">
    <property type="entry name" value="FabD/lysophospholipase-like"/>
    <property type="match status" value="1"/>
</dbReference>
<feature type="active site" description="Proton acceptor" evidence="2">
    <location>
        <position position="322"/>
    </location>
</feature>
<dbReference type="OrthoDB" id="1488362at2"/>
<name>A0A178XZC0_9HYPH</name>
<sequence>MRRRSTEGTVMTDGSKPTFEIGIAMSGAISAGAYSAGVFDFLIQALDAWEKAKAEGAPDLPEYDVRLKALSGASAGAITAAIGVIAAGGREAPATFPSPAPGSQNIRFTLGRLYRSWVTRPTLVSPDGSPDLLSLKDLAGGRPVISVLNANVLTAIGAEALEATGTLSPRPYVASSLHFYMMLSNLRGVPYAIHFSGGQYNMMTHADRVHYVVEGIGTWKPSPSPFADTDSGTSIAATSLFGATGASTRPPEWLAFANAALASGAFPIGLSPRVIATATSQYAKAKFPISEDQSELKPIPTWPDAWHVPSSQDYPFSFVSVDGGLINNDPFEYVRFTLMKDPPRPNERNAEKTDRAVIMIAPFPEGPPFLGDGEPPLGVLSIARRVVTALRQQVRFKPDQLLAVAAEGTHSRFMISPHRVPPSTPGGEEREETFSIASGLLGGFGGFVLEAFRDHDYQLGRRNCQYFLMRHLTIDKNHQTLHGPEGAAERRNAVISKTLSDGSMHDYVPIIPLVGDALPEVPYPRWARIDENAFALLVKRIEARLVAVARRLVSTETTSARMKLGLNFLLLVGRNRIVDYIRLTLLQELVMRDQIEGWPLPAADLRPDFVRAVLAALLDPAFDLRTEAGIARTTKLDTSLVREILSTLAGAAGANCQVWLAPWTRTDEPLLYTLVSRRPSFLATLLQGRTPARLFAKPVVDRK</sequence>
<dbReference type="PROSITE" id="PS51635">
    <property type="entry name" value="PNPLA"/>
    <property type="match status" value="1"/>
</dbReference>
<dbReference type="InterPro" id="IPR002641">
    <property type="entry name" value="PNPLA_dom"/>
</dbReference>
<dbReference type="AlphaFoldDB" id="A0A178XZC0"/>
<evidence type="ECO:0000313" key="5">
    <source>
        <dbReference type="Proteomes" id="UP000094025"/>
    </source>
</evidence>
<keyword evidence="2" id="KW-0442">Lipid degradation</keyword>
<feature type="short sequence motif" description="DGA/G" evidence="2">
    <location>
        <begin position="322"/>
        <end position="324"/>
    </location>
</feature>
<dbReference type="InterPro" id="IPR016035">
    <property type="entry name" value="Acyl_Trfase/lysoPLipase"/>
</dbReference>
<feature type="active site" description="Nucleophile" evidence="2">
    <location>
        <position position="74"/>
    </location>
</feature>
<keyword evidence="5" id="KW-1185">Reference proteome</keyword>
<dbReference type="STRING" id="1472378.AU381_14295"/>
<keyword evidence="2" id="KW-0378">Hydrolase</keyword>
<organism evidence="4 5">
    <name type="scientific">Sinorhizobium glycinis</name>
    <dbReference type="NCBI Taxonomy" id="1472378"/>
    <lineage>
        <taxon>Bacteria</taxon>
        <taxon>Pseudomonadati</taxon>
        <taxon>Pseudomonadota</taxon>
        <taxon>Alphaproteobacteria</taxon>
        <taxon>Hyphomicrobiales</taxon>
        <taxon>Rhizobiaceae</taxon>
        <taxon>Sinorhizobium/Ensifer group</taxon>
        <taxon>Sinorhizobium</taxon>
    </lineage>
</organism>
<evidence type="ECO:0000256" key="2">
    <source>
        <dbReference type="PROSITE-ProRule" id="PRU01161"/>
    </source>
</evidence>
<evidence type="ECO:0000259" key="3">
    <source>
        <dbReference type="PROSITE" id="PS51635"/>
    </source>
</evidence>